<sequence length="108" mass="12046">MDSFKRVFLVTILLIVLGLPLRARADLEPRQSMKEAVIRAKCRSTIDCPCPPNCKNKGCTVGRCICESNNSKDVVESNYCFKDLDCNCPQGYHFKLCTLGDCSCKSCD</sequence>
<evidence type="ECO:0000256" key="1">
    <source>
        <dbReference type="SAM" id="SignalP"/>
    </source>
</evidence>
<gene>
    <name evidence="2" type="ORF">ACJIZ3_001044</name>
</gene>
<comment type="caution">
    <text evidence="2">The sequence shown here is derived from an EMBL/GenBank/DDBJ whole genome shotgun (WGS) entry which is preliminary data.</text>
</comment>
<name>A0ABD3U3Z6_9LAMI</name>
<protein>
    <submittedName>
        <fullName evidence="2">Uncharacterized protein</fullName>
    </submittedName>
</protein>
<dbReference type="EMBL" id="JBJXBP010000002">
    <property type="protein sequence ID" value="KAL3843641.1"/>
    <property type="molecule type" value="Genomic_DNA"/>
</dbReference>
<evidence type="ECO:0000313" key="3">
    <source>
        <dbReference type="Proteomes" id="UP001634393"/>
    </source>
</evidence>
<feature type="signal peptide" evidence="1">
    <location>
        <begin position="1"/>
        <end position="25"/>
    </location>
</feature>
<dbReference type="AlphaFoldDB" id="A0ABD3U3Z6"/>
<organism evidence="2 3">
    <name type="scientific">Penstemon smallii</name>
    <dbReference type="NCBI Taxonomy" id="265156"/>
    <lineage>
        <taxon>Eukaryota</taxon>
        <taxon>Viridiplantae</taxon>
        <taxon>Streptophyta</taxon>
        <taxon>Embryophyta</taxon>
        <taxon>Tracheophyta</taxon>
        <taxon>Spermatophyta</taxon>
        <taxon>Magnoliopsida</taxon>
        <taxon>eudicotyledons</taxon>
        <taxon>Gunneridae</taxon>
        <taxon>Pentapetalae</taxon>
        <taxon>asterids</taxon>
        <taxon>lamiids</taxon>
        <taxon>Lamiales</taxon>
        <taxon>Plantaginaceae</taxon>
        <taxon>Cheloneae</taxon>
        <taxon>Penstemon</taxon>
    </lineage>
</organism>
<feature type="chain" id="PRO_5044741652" evidence="1">
    <location>
        <begin position="26"/>
        <end position="108"/>
    </location>
</feature>
<keyword evidence="1" id="KW-0732">Signal</keyword>
<proteinExistence type="predicted"/>
<reference evidence="2 3" key="1">
    <citation type="submission" date="2024-12" db="EMBL/GenBank/DDBJ databases">
        <title>The unique morphological basis and parallel evolutionary history of personate flowers in Penstemon.</title>
        <authorList>
            <person name="Depatie T.H."/>
            <person name="Wessinger C.A."/>
        </authorList>
    </citation>
    <scope>NUCLEOTIDE SEQUENCE [LARGE SCALE GENOMIC DNA]</scope>
    <source>
        <strain evidence="2">WTNN_2</strain>
        <tissue evidence="2">Leaf</tissue>
    </source>
</reference>
<accession>A0ABD3U3Z6</accession>
<keyword evidence="3" id="KW-1185">Reference proteome</keyword>
<dbReference type="Proteomes" id="UP001634393">
    <property type="component" value="Unassembled WGS sequence"/>
</dbReference>
<evidence type="ECO:0000313" key="2">
    <source>
        <dbReference type="EMBL" id="KAL3843641.1"/>
    </source>
</evidence>